<keyword evidence="3" id="KW-1185">Reference proteome</keyword>
<comment type="caution">
    <text evidence="2">The sequence shown here is derived from an EMBL/GenBank/DDBJ whole genome shotgun (WGS) entry which is preliminary data.</text>
</comment>
<name>A0A8X8YVE5_SALSN</name>
<dbReference type="Gene3D" id="3.80.10.10">
    <property type="entry name" value="Ribonuclease Inhibitor"/>
    <property type="match status" value="1"/>
</dbReference>
<protein>
    <recommendedName>
        <fullName evidence="1">NB-ARC domain-containing protein</fullName>
    </recommendedName>
</protein>
<dbReference type="Gene3D" id="1.20.5.4130">
    <property type="match status" value="1"/>
</dbReference>
<dbReference type="EMBL" id="PNBA02000001">
    <property type="protein sequence ID" value="KAG6436835.1"/>
    <property type="molecule type" value="Genomic_DNA"/>
</dbReference>
<dbReference type="GO" id="GO:0043531">
    <property type="term" value="F:ADP binding"/>
    <property type="evidence" value="ECO:0007669"/>
    <property type="project" value="InterPro"/>
</dbReference>
<dbReference type="AlphaFoldDB" id="A0A8X8YVE5"/>
<proteinExistence type="predicted"/>
<accession>A0A8X8YVE5</accession>
<dbReference type="SUPFAM" id="SSF52540">
    <property type="entry name" value="P-loop containing nucleoside triphosphate hydrolases"/>
    <property type="match status" value="1"/>
</dbReference>
<dbReference type="InterPro" id="IPR032675">
    <property type="entry name" value="LRR_dom_sf"/>
</dbReference>
<evidence type="ECO:0000259" key="1">
    <source>
        <dbReference type="Pfam" id="PF00931"/>
    </source>
</evidence>
<evidence type="ECO:0000313" key="3">
    <source>
        <dbReference type="Proteomes" id="UP000298416"/>
    </source>
</evidence>
<dbReference type="PANTHER" id="PTHR15140:SF37">
    <property type="entry name" value="UBIQUITIN-LIKE DOMAIN-CONTAINING PROTEIN"/>
    <property type="match status" value="1"/>
</dbReference>
<sequence length="475" mass="54238">MAAYAALVSLAQTTTFDTNHAISDFSINAKENIRSIHEYVITLLTFLEDYPERTNRWEAKLRDIAHKIEDAIEQFMYYGGKETSSSFTFEKELKDVTLNLCLFAGDVMDERPSYSSLSSSSSSVAASRVPPTENGAAVGLDEDVMTIKDLLCGRPSSKLQVIPILGMGGIGKTTLARTVYDDPLITDYFDIRVWLTISQDYNARKVLLSLVDSIKMMDEHMPRLEMDDVSILMEKACNKSMEEDAEDYLEDVVKRNLVIVTSRKSGGKIKSCSLHDMVRELCIRKAHDERFLHVIDGLVYETDKRCNLYLLENLHHLQKLELYGQGGFPWMRDNLFTLPKTLKKLTLYGGKFLWQDMSIIGSLPNLQELKLKYQTSGGTWEIADEEFSELRYLLIKHSGLQHWKTESSHFPSLKRLMLRYCRDLMEIPQDIGNISTLELIQVDPDNNSLVESAKKVAEDQQSYGNDDLHVRVSYY</sequence>
<evidence type="ECO:0000313" key="2">
    <source>
        <dbReference type="EMBL" id="KAG6436835.1"/>
    </source>
</evidence>
<dbReference type="Pfam" id="PF00931">
    <property type="entry name" value="NB-ARC"/>
    <property type="match status" value="1"/>
</dbReference>
<dbReference type="Gene3D" id="3.40.50.300">
    <property type="entry name" value="P-loop containing nucleotide triphosphate hydrolases"/>
    <property type="match status" value="1"/>
</dbReference>
<dbReference type="InterPro" id="IPR002182">
    <property type="entry name" value="NB-ARC"/>
</dbReference>
<organism evidence="2">
    <name type="scientific">Salvia splendens</name>
    <name type="common">Scarlet sage</name>
    <dbReference type="NCBI Taxonomy" id="180675"/>
    <lineage>
        <taxon>Eukaryota</taxon>
        <taxon>Viridiplantae</taxon>
        <taxon>Streptophyta</taxon>
        <taxon>Embryophyta</taxon>
        <taxon>Tracheophyta</taxon>
        <taxon>Spermatophyta</taxon>
        <taxon>Magnoliopsida</taxon>
        <taxon>eudicotyledons</taxon>
        <taxon>Gunneridae</taxon>
        <taxon>Pentapetalae</taxon>
        <taxon>asterids</taxon>
        <taxon>lamiids</taxon>
        <taxon>Lamiales</taxon>
        <taxon>Lamiaceae</taxon>
        <taxon>Nepetoideae</taxon>
        <taxon>Mentheae</taxon>
        <taxon>Salviinae</taxon>
        <taxon>Salvia</taxon>
        <taxon>Salvia subgen. Calosphace</taxon>
        <taxon>core Calosphace</taxon>
    </lineage>
</organism>
<dbReference type="SUPFAM" id="SSF52058">
    <property type="entry name" value="L domain-like"/>
    <property type="match status" value="1"/>
</dbReference>
<reference evidence="2" key="1">
    <citation type="submission" date="2018-01" db="EMBL/GenBank/DDBJ databases">
        <authorList>
            <person name="Mao J.F."/>
        </authorList>
    </citation>
    <scope>NUCLEOTIDE SEQUENCE</scope>
    <source>
        <strain evidence="2">Huo1</strain>
        <tissue evidence="2">Leaf</tissue>
    </source>
</reference>
<dbReference type="PRINTS" id="PR00364">
    <property type="entry name" value="DISEASERSIST"/>
</dbReference>
<dbReference type="Proteomes" id="UP000298416">
    <property type="component" value="Unassembled WGS sequence"/>
</dbReference>
<reference evidence="2" key="2">
    <citation type="submission" date="2020-08" db="EMBL/GenBank/DDBJ databases">
        <title>Plant Genome Project.</title>
        <authorList>
            <person name="Zhang R.-G."/>
        </authorList>
    </citation>
    <scope>NUCLEOTIDE SEQUENCE</scope>
    <source>
        <strain evidence="2">Huo1</strain>
        <tissue evidence="2">Leaf</tissue>
    </source>
</reference>
<dbReference type="PANTHER" id="PTHR15140">
    <property type="entry name" value="TUBULIN-SPECIFIC CHAPERONE E"/>
    <property type="match status" value="1"/>
</dbReference>
<gene>
    <name evidence="2" type="ORF">SASPL_101737</name>
</gene>
<feature type="domain" description="NB-ARC" evidence="1">
    <location>
        <begin position="144"/>
        <end position="220"/>
    </location>
</feature>
<dbReference type="InterPro" id="IPR027417">
    <property type="entry name" value="P-loop_NTPase"/>
</dbReference>